<dbReference type="GO" id="GO:0046872">
    <property type="term" value="F:metal ion binding"/>
    <property type="evidence" value="ECO:0007669"/>
    <property type="project" value="UniProtKB-KW"/>
</dbReference>
<evidence type="ECO:0000256" key="6">
    <source>
        <dbReference type="PIRSR" id="PIRSR604254-1"/>
    </source>
</evidence>
<keyword evidence="3 7" id="KW-0812">Transmembrane</keyword>
<keyword evidence="6" id="KW-0479">Metal-binding</keyword>
<dbReference type="InterPro" id="IPR005744">
    <property type="entry name" value="Hy-lIII"/>
</dbReference>
<evidence type="ECO:0000256" key="4">
    <source>
        <dbReference type="ARBA" id="ARBA00022989"/>
    </source>
</evidence>
<feature type="binding site" evidence="6">
    <location>
        <position position="210"/>
    </location>
    <ligand>
        <name>Zn(2+)</name>
        <dbReference type="ChEBI" id="CHEBI:29105"/>
    </ligand>
</feature>
<dbReference type="STRING" id="1423804.FD14_GL001903"/>
<proteinExistence type="inferred from homology"/>
<keyword evidence="9" id="KW-1185">Reference proteome</keyword>
<sequence>MPLNGGFFLSQSSPQHTAQPSRRYQIVNEVLNAVTHGIGVGLSIAGLVLLIIRGVQLGGAMRITAYSLYGALLVIFYLASTLFHSLVFTRASHLFQIFDHCAIYLLIAGTYTPYCLVVIKGALGWTIFGVIWAMAILGVIYKSLWLGKYQKLSTIIYVVMGWFCVLGFKPLYNGLGIHGFILLVLGGVAFTLGAVIYSFKGIKFGHVIWHLFVLLGTILMYFSVLLYA</sequence>
<keyword evidence="4 7" id="KW-1133">Transmembrane helix</keyword>
<feature type="transmembrane region" description="Helical" evidence="7">
    <location>
        <begin position="125"/>
        <end position="145"/>
    </location>
</feature>
<feature type="transmembrane region" description="Helical" evidence="7">
    <location>
        <begin position="152"/>
        <end position="171"/>
    </location>
</feature>
<accession>A0A0R2ES50</accession>
<feature type="binding site" evidence="6">
    <location>
        <position position="206"/>
    </location>
    <ligand>
        <name>Zn(2+)</name>
        <dbReference type="ChEBI" id="CHEBI:29105"/>
    </ligand>
</feature>
<comment type="caution">
    <text evidence="8">The sequence shown here is derived from an EMBL/GenBank/DDBJ whole genome shotgun (WGS) entry which is preliminary data.</text>
</comment>
<dbReference type="PANTHER" id="PTHR20855:SF129">
    <property type="entry name" value="HEMOLYSIN-3 HOMOLOG"/>
    <property type="match status" value="1"/>
</dbReference>
<feature type="transmembrane region" description="Helical" evidence="7">
    <location>
        <begin position="64"/>
        <end position="89"/>
    </location>
</feature>
<name>A0A0R2ES50_9LACO</name>
<dbReference type="Pfam" id="PF03006">
    <property type="entry name" value="HlyIII"/>
    <property type="match status" value="1"/>
</dbReference>
<dbReference type="PATRIC" id="fig|1423804.4.peg.2063"/>
<comment type="similarity">
    <text evidence="2">Belongs to the UPF0073 (Hly-III) family.</text>
</comment>
<evidence type="ECO:0000256" key="3">
    <source>
        <dbReference type="ARBA" id="ARBA00022692"/>
    </source>
</evidence>
<organism evidence="8 9">
    <name type="scientific">Secundilactobacillus similis DSM 23365 = JCM 2765</name>
    <dbReference type="NCBI Taxonomy" id="1423804"/>
    <lineage>
        <taxon>Bacteria</taxon>
        <taxon>Bacillati</taxon>
        <taxon>Bacillota</taxon>
        <taxon>Bacilli</taxon>
        <taxon>Lactobacillales</taxon>
        <taxon>Lactobacillaceae</taxon>
        <taxon>Secundilactobacillus</taxon>
    </lineage>
</organism>
<keyword evidence="6" id="KW-0862">Zinc</keyword>
<dbReference type="Proteomes" id="UP000051442">
    <property type="component" value="Unassembled WGS sequence"/>
</dbReference>
<dbReference type="PANTHER" id="PTHR20855">
    <property type="entry name" value="ADIPOR/PROGESTIN RECEPTOR-RELATED"/>
    <property type="match status" value="1"/>
</dbReference>
<feature type="transmembrane region" description="Helical" evidence="7">
    <location>
        <begin position="206"/>
        <end position="227"/>
    </location>
</feature>
<protein>
    <submittedName>
        <fullName evidence="8">Hemolysin III-like protein</fullName>
    </submittedName>
</protein>
<dbReference type="GO" id="GO:0012505">
    <property type="term" value="C:endomembrane system"/>
    <property type="evidence" value="ECO:0007669"/>
    <property type="project" value="UniProtKB-SubCell"/>
</dbReference>
<evidence type="ECO:0000256" key="7">
    <source>
        <dbReference type="SAM" id="Phobius"/>
    </source>
</evidence>
<dbReference type="EMBL" id="AYZM01000148">
    <property type="protein sequence ID" value="KRN18579.1"/>
    <property type="molecule type" value="Genomic_DNA"/>
</dbReference>
<dbReference type="InterPro" id="IPR004254">
    <property type="entry name" value="AdipoR/HlyIII-related"/>
</dbReference>
<gene>
    <name evidence="8" type="ORF">FD14_GL001903</name>
</gene>
<dbReference type="NCBIfam" id="TIGR01065">
    <property type="entry name" value="hlyIII"/>
    <property type="match status" value="1"/>
</dbReference>
<feature type="transmembrane region" description="Helical" evidence="7">
    <location>
        <begin position="177"/>
        <end position="199"/>
    </location>
</feature>
<comment type="subcellular location">
    <subcellularLocation>
        <location evidence="1">Endomembrane system</location>
        <topology evidence="1">Multi-pass membrane protein</topology>
    </subcellularLocation>
</comment>
<evidence type="ECO:0000313" key="8">
    <source>
        <dbReference type="EMBL" id="KRN18579.1"/>
    </source>
</evidence>
<dbReference type="AlphaFoldDB" id="A0A0R2ES50"/>
<reference evidence="8 9" key="1">
    <citation type="journal article" date="2015" name="Genome Announc.">
        <title>Expanding the biotechnology potential of lactobacilli through comparative genomics of 213 strains and associated genera.</title>
        <authorList>
            <person name="Sun Z."/>
            <person name="Harris H.M."/>
            <person name="McCann A."/>
            <person name="Guo C."/>
            <person name="Argimon S."/>
            <person name="Zhang W."/>
            <person name="Yang X."/>
            <person name="Jeffery I.B."/>
            <person name="Cooney J.C."/>
            <person name="Kagawa T.F."/>
            <person name="Liu W."/>
            <person name="Song Y."/>
            <person name="Salvetti E."/>
            <person name="Wrobel A."/>
            <person name="Rasinkangas P."/>
            <person name="Parkhill J."/>
            <person name="Rea M.C."/>
            <person name="O'Sullivan O."/>
            <person name="Ritari J."/>
            <person name="Douillard F.P."/>
            <person name="Paul Ross R."/>
            <person name="Yang R."/>
            <person name="Briner A.E."/>
            <person name="Felis G.E."/>
            <person name="de Vos W.M."/>
            <person name="Barrangou R."/>
            <person name="Klaenhammer T.R."/>
            <person name="Caufield P.W."/>
            <person name="Cui Y."/>
            <person name="Zhang H."/>
            <person name="O'Toole P.W."/>
        </authorList>
    </citation>
    <scope>NUCLEOTIDE SEQUENCE [LARGE SCALE GENOMIC DNA]</scope>
    <source>
        <strain evidence="8 9">DSM 23365</strain>
    </source>
</reference>
<evidence type="ECO:0000256" key="1">
    <source>
        <dbReference type="ARBA" id="ARBA00004127"/>
    </source>
</evidence>
<dbReference type="GO" id="GO:0140911">
    <property type="term" value="F:pore-forming activity"/>
    <property type="evidence" value="ECO:0007669"/>
    <property type="project" value="InterPro"/>
</dbReference>
<keyword evidence="5 7" id="KW-0472">Membrane</keyword>
<dbReference type="GO" id="GO:0016020">
    <property type="term" value="C:membrane"/>
    <property type="evidence" value="ECO:0007669"/>
    <property type="project" value="InterPro"/>
</dbReference>
<feature type="binding site" evidence="6">
    <location>
        <position position="84"/>
    </location>
    <ligand>
        <name>Zn(2+)</name>
        <dbReference type="ChEBI" id="CHEBI:29105"/>
    </ligand>
</feature>
<feature type="transmembrane region" description="Helical" evidence="7">
    <location>
        <begin position="101"/>
        <end position="119"/>
    </location>
</feature>
<evidence type="ECO:0000256" key="5">
    <source>
        <dbReference type="ARBA" id="ARBA00023136"/>
    </source>
</evidence>
<feature type="transmembrane region" description="Helical" evidence="7">
    <location>
        <begin position="30"/>
        <end position="52"/>
    </location>
</feature>
<evidence type="ECO:0000313" key="9">
    <source>
        <dbReference type="Proteomes" id="UP000051442"/>
    </source>
</evidence>
<evidence type="ECO:0000256" key="2">
    <source>
        <dbReference type="ARBA" id="ARBA00008488"/>
    </source>
</evidence>